<name>A0AAD9YBS1_COLKA</name>
<evidence type="ECO:0008006" key="4">
    <source>
        <dbReference type="Google" id="ProtNLM"/>
    </source>
</evidence>
<keyword evidence="3" id="KW-1185">Reference proteome</keyword>
<evidence type="ECO:0000313" key="2">
    <source>
        <dbReference type="EMBL" id="KAK2758432.1"/>
    </source>
</evidence>
<organism evidence="2 3">
    <name type="scientific">Colletotrichum kahawae</name>
    <name type="common">Coffee berry disease fungus</name>
    <dbReference type="NCBI Taxonomy" id="34407"/>
    <lineage>
        <taxon>Eukaryota</taxon>
        <taxon>Fungi</taxon>
        <taxon>Dikarya</taxon>
        <taxon>Ascomycota</taxon>
        <taxon>Pezizomycotina</taxon>
        <taxon>Sordariomycetes</taxon>
        <taxon>Hypocreomycetidae</taxon>
        <taxon>Glomerellales</taxon>
        <taxon>Glomerellaceae</taxon>
        <taxon>Colletotrichum</taxon>
        <taxon>Colletotrichum gloeosporioides species complex</taxon>
    </lineage>
</organism>
<reference evidence="2" key="1">
    <citation type="submission" date="2023-02" db="EMBL/GenBank/DDBJ databases">
        <title>Colletotrichum kahawae CIFC_Que2 genome sequencing and assembly.</title>
        <authorList>
            <person name="Baroncelli R."/>
        </authorList>
    </citation>
    <scope>NUCLEOTIDE SEQUENCE</scope>
    <source>
        <strain evidence="2">CIFC_Que2</strain>
    </source>
</reference>
<feature type="region of interest" description="Disordered" evidence="1">
    <location>
        <begin position="184"/>
        <end position="207"/>
    </location>
</feature>
<gene>
    <name evidence="2" type="ORF">CKAH01_16821</name>
</gene>
<dbReference type="Proteomes" id="UP001281614">
    <property type="component" value="Unassembled WGS sequence"/>
</dbReference>
<accession>A0AAD9YBS1</accession>
<evidence type="ECO:0000256" key="1">
    <source>
        <dbReference type="SAM" id="MobiDB-lite"/>
    </source>
</evidence>
<proteinExistence type="predicted"/>
<dbReference type="AlphaFoldDB" id="A0AAD9YBS1"/>
<feature type="region of interest" description="Disordered" evidence="1">
    <location>
        <begin position="72"/>
        <end position="91"/>
    </location>
</feature>
<comment type="caution">
    <text evidence="2">The sequence shown here is derived from an EMBL/GenBank/DDBJ whole genome shotgun (WGS) entry which is preliminary data.</text>
</comment>
<sequence>MFHPSYSGPQDCTAQPSTSMVAWNSTPRDISSIDDLHLYLCSVNDNASWACAMSVPRIDSQHWAPLPRQTMAPLRSHKEGPGQNDLGLLRPRGVPMPYYETTSLHDDCRQSTRLPKILGDSERHDVYPPPISEATSNCLTGGHYATSSDISIDNVFRISDLTPRLLMDSQSTIRYNMVDMCSEPPSTGYRRRSHSAAETTRPSSPRDRKYLFVNQTLKDGKLISRGVQASGSWKTVNRRKKAACEEERKIAKVTTKAVSKLKDNLRRPLEQGLSRSNLMKELGLETQKSQTTW</sequence>
<dbReference type="EMBL" id="VYYT01000190">
    <property type="protein sequence ID" value="KAK2758432.1"/>
    <property type="molecule type" value="Genomic_DNA"/>
</dbReference>
<evidence type="ECO:0000313" key="3">
    <source>
        <dbReference type="Proteomes" id="UP001281614"/>
    </source>
</evidence>
<protein>
    <recommendedName>
        <fullName evidence="4">Developmental regulatory protein wetA</fullName>
    </recommendedName>
</protein>